<evidence type="ECO:0000313" key="4">
    <source>
        <dbReference type="WBParaSite" id="EVEC_0000479101-mRNA-1"/>
    </source>
</evidence>
<name>A0A0N4V3Y6_ENTVE</name>
<dbReference type="AlphaFoldDB" id="A0A0N4V3Y6"/>
<feature type="repeat" description="RCC1" evidence="1">
    <location>
        <begin position="206"/>
        <end position="255"/>
    </location>
</feature>
<gene>
    <name evidence="2" type="ORF">EVEC_LOCUS4499</name>
</gene>
<dbReference type="InterPro" id="IPR000408">
    <property type="entry name" value="Reg_chr_condens"/>
</dbReference>
<dbReference type="InterPro" id="IPR009091">
    <property type="entry name" value="RCC1/BLIP-II"/>
</dbReference>
<proteinExistence type="predicted"/>
<dbReference type="Pfam" id="PF00415">
    <property type="entry name" value="RCC1"/>
    <property type="match status" value="1"/>
</dbReference>
<dbReference type="WBParaSite" id="EVEC_0000479101-mRNA-1">
    <property type="protein sequence ID" value="EVEC_0000479101-mRNA-1"/>
    <property type="gene ID" value="EVEC_0000479101"/>
</dbReference>
<dbReference type="PANTHER" id="PTHR45982">
    <property type="entry name" value="REGULATOR OF CHROMOSOME CONDENSATION"/>
    <property type="match status" value="1"/>
</dbReference>
<accession>A0A0N4V3Y6</accession>
<dbReference type="STRING" id="51028.A0A0N4V3Y6"/>
<dbReference type="OrthoDB" id="10253607at2759"/>
<dbReference type="EMBL" id="UXUI01007875">
    <property type="protein sequence ID" value="VDD89748.1"/>
    <property type="molecule type" value="Genomic_DNA"/>
</dbReference>
<evidence type="ECO:0000313" key="3">
    <source>
        <dbReference type="Proteomes" id="UP000274131"/>
    </source>
</evidence>
<reference evidence="2 3" key="2">
    <citation type="submission" date="2018-10" db="EMBL/GenBank/DDBJ databases">
        <authorList>
            <consortium name="Pathogen Informatics"/>
        </authorList>
    </citation>
    <scope>NUCLEOTIDE SEQUENCE [LARGE SCALE GENOMIC DNA]</scope>
</reference>
<dbReference type="PROSITE" id="PS50012">
    <property type="entry name" value="RCC1_3"/>
    <property type="match status" value="2"/>
</dbReference>
<dbReference type="Proteomes" id="UP000274131">
    <property type="component" value="Unassembled WGS sequence"/>
</dbReference>
<dbReference type="InterPro" id="IPR051553">
    <property type="entry name" value="Ran_GTPase-activating"/>
</dbReference>
<evidence type="ECO:0000256" key="1">
    <source>
        <dbReference type="PROSITE-ProRule" id="PRU00235"/>
    </source>
</evidence>
<sequence>MSLFSQLVKKAREWLDLDPEEFQNLQEYIICSDVPVPPEIRVLGLAVGSTLIGSCPNSLKRSLLHLVVEHEHGELLPLLLPNFSLSVHAKCGGNTAAHLAAYRRDLTSLVHLYRYDPKVIHDVDIGGYTPFRILYQEFLRLAFNGHQFNRDYPGHVYAYGENPVANLGVGSAKIVAYPSLVELPRELNQIDQISLGRFHSLFLMDGKVFTCGSGRDARLGLGVEHDVALPQLVTFPERIICVAAGLSHSVACSARKIYTFGNNAKSQLGIPKKDSSLAPAVAYKLKYSDDVFRRCVACDSYSAAFTEQGRWYIAGSNIPFHGETVTQFAYYPELHHRDAVMNELALVFGAWGCSPKVSVCAKANLIDSHIFHCGSPCLRCLGIFEHSGVCVLVECAPRITPGKLSKDVPVYLLLCENQQLSVSQKLDVEFLDSVNQRSLKIRQAAIAKNGGFLMTDEVGLVYESDLSDAWRKSSASNLKESKLTVVVNRVTGIAPAKDVYISPDGKNKALVLCDLMLKDFDWIEFCCLPKESIYCDVFFSRWSASSKKAKLTVRFFGSSFAVDQFVLFCATHQISSGLTSNQLFELLLFADAYCCDNFFDYVVDQYLTDHFDITTLRDLYSIARFTKRPRLIRIVNGLCAVFFPILLDRGFVTDLSEEEIRNISELYKISKCTSPSIVHENDLKFLSSERDFISYEMDLRNIYNKLMDSHSGYQNELKEELLTSNKSLQNTKVDVWLLKLLEEVRGGGEDYLGILFDLFRKSSQKNRVTTARKHRRSAQEEAVSDISRRSISEVVKEPERNSITETEVTVGDSFLKESSSVVTEASGLSNEQKSLLKEFTNTVTLTPSRSLSSNFCEKSTVKNHLSSPFADDENDSNSGFVKLPSSGDFPRKMKGWNIVEDKQAQSEPQSFRDILKSEAAKRDLERLPGIEQVGFKKPIRKDGNRQSGLSSTVLSEVLPESKSAWCKIATVGNEASPSFQEILNDEVAQQSESKRVTSTHVLDIEMEEHAISELVMLYEADAARNGFAATISVERLHASRSNPLWSARS</sequence>
<dbReference type="PANTHER" id="PTHR45982:SF4">
    <property type="entry name" value="PHR DOMAIN-CONTAINING PROTEIN"/>
    <property type="match status" value="1"/>
</dbReference>
<protein>
    <submittedName>
        <fullName evidence="4">ANK_REP_REGION domain-containing protein</fullName>
    </submittedName>
</protein>
<feature type="repeat" description="RCC1" evidence="1">
    <location>
        <begin position="154"/>
        <end position="206"/>
    </location>
</feature>
<reference evidence="4" key="1">
    <citation type="submission" date="2017-02" db="UniProtKB">
        <authorList>
            <consortium name="WormBaseParasite"/>
        </authorList>
    </citation>
    <scope>IDENTIFICATION</scope>
</reference>
<dbReference type="SUPFAM" id="SSF50985">
    <property type="entry name" value="RCC1/BLIP-II"/>
    <property type="match status" value="1"/>
</dbReference>
<evidence type="ECO:0000313" key="2">
    <source>
        <dbReference type="EMBL" id="VDD89748.1"/>
    </source>
</evidence>
<dbReference type="Gene3D" id="2.130.10.30">
    <property type="entry name" value="Regulator of chromosome condensation 1/beta-lactamase-inhibitor protein II"/>
    <property type="match status" value="1"/>
</dbReference>
<organism evidence="4">
    <name type="scientific">Enterobius vermicularis</name>
    <name type="common">Human pinworm</name>
    <dbReference type="NCBI Taxonomy" id="51028"/>
    <lineage>
        <taxon>Eukaryota</taxon>
        <taxon>Metazoa</taxon>
        <taxon>Ecdysozoa</taxon>
        <taxon>Nematoda</taxon>
        <taxon>Chromadorea</taxon>
        <taxon>Rhabditida</taxon>
        <taxon>Spirurina</taxon>
        <taxon>Oxyuridomorpha</taxon>
        <taxon>Oxyuroidea</taxon>
        <taxon>Oxyuridae</taxon>
        <taxon>Enterobius</taxon>
    </lineage>
</organism>
<keyword evidence="3" id="KW-1185">Reference proteome</keyword>